<dbReference type="Pfam" id="PF00226">
    <property type="entry name" value="DnaJ"/>
    <property type="match status" value="1"/>
</dbReference>
<evidence type="ECO:0000259" key="3">
    <source>
        <dbReference type="PROSITE" id="PS50206"/>
    </source>
</evidence>
<reference evidence="4" key="1">
    <citation type="submission" date="2021-02" db="EMBL/GenBank/DDBJ databases">
        <authorList>
            <person name="Dougan E. K."/>
            <person name="Rhodes N."/>
            <person name="Thang M."/>
            <person name="Chan C."/>
        </authorList>
    </citation>
    <scope>NUCLEOTIDE SEQUENCE</scope>
</reference>
<feature type="compositionally biased region" description="Basic and acidic residues" evidence="1">
    <location>
        <begin position="81"/>
        <end position="97"/>
    </location>
</feature>
<dbReference type="PROSITE" id="PS50206">
    <property type="entry name" value="RHODANESE_3"/>
    <property type="match status" value="1"/>
</dbReference>
<dbReference type="Gene3D" id="3.40.250.10">
    <property type="entry name" value="Rhodanese-like domain"/>
    <property type="match status" value="1"/>
</dbReference>
<gene>
    <name evidence="4" type="primary">ATJ49</name>
    <name evidence="4" type="ORF">SNEC2469_LOCUS2698</name>
</gene>
<accession>A0A812JZI7</accession>
<dbReference type="SUPFAM" id="SSF52821">
    <property type="entry name" value="Rhodanese/Cell cycle control phosphatase"/>
    <property type="match status" value="1"/>
</dbReference>
<dbReference type="AlphaFoldDB" id="A0A812JZI7"/>
<dbReference type="PRINTS" id="PR00625">
    <property type="entry name" value="JDOMAIN"/>
</dbReference>
<dbReference type="PROSITE" id="PS50076">
    <property type="entry name" value="DNAJ_2"/>
    <property type="match status" value="1"/>
</dbReference>
<proteinExistence type="predicted"/>
<dbReference type="CDD" id="cd06257">
    <property type="entry name" value="DnaJ"/>
    <property type="match status" value="1"/>
</dbReference>
<dbReference type="InterPro" id="IPR001623">
    <property type="entry name" value="DnaJ_domain"/>
</dbReference>
<dbReference type="CDD" id="cd00158">
    <property type="entry name" value="RHOD"/>
    <property type="match status" value="1"/>
</dbReference>
<dbReference type="Pfam" id="PF00581">
    <property type="entry name" value="Rhodanese"/>
    <property type="match status" value="1"/>
</dbReference>
<feature type="domain" description="J" evidence="2">
    <location>
        <begin position="227"/>
        <end position="294"/>
    </location>
</feature>
<dbReference type="SMART" id="SM00450">
    <property type="entry name" value="RHOD"/>
    <property type="match status" value="1"/>
</dbReference>
<feature type="domain" description="Rhodanese" evidence="3">
    <location>
        <begin position="371"/>
        <end position="482"/>
    </location>
</feature>
<evidence type="ECO:0000313" key="5">
    <source>
        <dbReference type="Proteomes" id="UP000601435"/>
    </source>
</evidence>
<comment type="caution">
    <text evidence="4">The sequence shown here is derived from an EMBL/GenBank/DDBJ whole genome shotgun (WGS) entry which is preliminary data.</text>
</comment>
<organism evidence="4 5">
    <name type="scientific">Symbiodinium necroappetens</name>
    <dbReference type="NCBI Taxonomy" id="1628268"/>
    <lineage>
        <taxon>Eukaryota</taxon>
        <taxon>Sar</taxon>
        <taxon>Alveolata</taxon>
        <taxon>Dinophyceae</taxon>
        <taxon>Suessiales</taxon>
        <taxon>Symbiodiniaceae</taxon>
        <taxon>Symbiodinium</taxon>
    </lineage>
</organism>
<evidence type="ECO:0000313" key="4">
    <source>
        <dbReference type="EMBL" id="CAE7219161.1"/>
    </source>
</evidence>
<dbReference type="InterPro" id="IPR001763">
    <property type="entry name" value="Rhodanese-like_dom"/>
</dbReference>
<sequence>MAPAPVWEVVGGGDFGGILVRQGSELSSQPCSERLSTGAVVEELERLGERLRYRRLQGLGPESGWVTVRLGLKELLRKTADKSRNGAEDDAPGERTSKAASPGGFQQKIATGKKVRIISLKREDYQKYNGKNGAIMGFDPATGRYSVKVVILSDKSVGLQAEGATLLLLKEDNIELHPDQIERDQVGNGDEIVLLGAGEAKRKLYEVRLDPQYWYDKAIERVLESRNDFEVLDLPPQLITDLSILKKAYRKISLSVHPDKNKHPQSADAFRKVYGAFETLMDTRQQRRLLWILGKLTPDMEEKVLFDEEEEDELFQWWWEATVPEIEKQVAEFEGQQFDDYGAMWISDGLGGDVEEVKWIGLETAKRLHKDEEGVIFIDVRDRRDFAAGHIADAFCTPLPEIIDYGLVNVFMAADDQLIHKLLKHRTKPIIVYSEVATPFSRCRAFCRWLLRAGHQTIKVERVRRLRGGIFGWKHKNGPVARPLQDSSYELTDSAEKDVSRLSETSVSLSASLMGAGGIAVE</sequence>
<dbReference type="PANTHER" id="PTHR45270">
    <property type="entry name" value="OS03G0832900 PROTEIN"/>
    <property type="match status" value="1"/>
</dbReference>
<dbReference type="OrthoDB" id="342454at2759"/>
<dbReference type="SMART" id="SM00271">
    <property type="entry name" value="DnaJ"/>
    <property type="match status" value="1"/>
</dbReference>
<dbReference type="Gene3D" id="1.10.287.110">
    <property type="entry name" value="DnaJ domain"/>
    <property type="match status" value="1"/>
</dbReference>
<evidence type="ECO:0000256" key="1">
    <source>
        <dbReference type="SAM" id="MobiDB-lite"/>
    </source>
</evidence>
<protein>
    <submittedName>
        <fullName evidence="4">ATJ49 protein</fullName>
    </submittedName>
</protein>
<name>A0A812JZI7_9DINO</name>
<evidence type="ECO:0000259" key="2">
    <source>
        <dbReference type="PROSITE" id="PS50076"/>
    </source>
</evidence>
<dbReference type="InterPro" id="IPR036869">
    <property type="entry name" value="J_dom_sf"/>
</dbReference>
<dbReference type="SUPFAM" id="SSF46565">
    <property type="entry name" value="Chaperone J-domain"/>
    <property type="match status" value="1"/>
</dbReference>
<feature type="region of interest" description="Disordered" evidence="1">
    <location>
        <begin position="81"/>
        <end position="105"/>
    </location>
</feature>
<dbReference type="InterPro" id="IPR036873">
    <property type="entry name" value="Rhodanese-like_dom_sf"/>
</dbReference>
<dbReference type="EMBL" id="CAJNJA010007031">
    <property type="protein sequence ID" value="CAE7219161.1"/>
    <property type="molecule type" value="Genomic_DNA"/>
</dbReference>
<dbReference type="PANTHER" id="PTHR45270:SF4">
    <property type="entry name" value="CHAPERONE DNAJ-DOMAIN SUPERFAMILY PROTEIN"/>
    <property type="match status" value="1"/>
</dbReference>
<dbReference type="Proteomes" id="UP000601435">
    <property type="component" value="Unassembled WGS sequence"/>
</dbReference>
<keyword evidence="5" id="KW-1185">Reference proteome</keyword>